<dbReference type="eggNOG" id="COG0759">
    <property type="taxonomic scope" value="Bacteria"/>
</dbReference>
<dbReference type="SMART" id="SM01234">
    <property type="entry name" value="Haemolytic"/>
    <property type="match status" value="1"/>
</dbReference>
<comment type="subcellular location">
    <subcellularLocation>
        <location evidence="1">Cell membrane</location>
        <topology evidence="1">Peripheral membrane protein</topology>
        <orientation evidence="1">Cytoplasmic side</orientation>
    </subcellularLocation>
</comment>
<dbReference type="NCBIfam" id="TIGR00278">
    <property type="entry name" value="membrane protein insertion efficiency factor YidD"/>
    <property type="match status" value="1"/>
</dbReference>
<dbReference type="PANTHER" id="PTHR33383">
    <property type="entry name" value="MEMBRANE PROTEIN INSERTION EFFICIENCY FACTOR-RELATED"/>
    <property type="match status" value="1"/>
</dbReference>
<protein>
    <recommendedName>
        <fullName evidence="1">Putative membrane protein insertion efficiency factor</fullName>
    </recommendedName>
</protein>
<dbReference type="AlphaFoldDB" id="W9G4J2"/>
<reference evidence="3 4" key="1">
    <citation type="submission" date="2013-08" db="EMBL/GenBank/DDBJ databases">
        <title>Intrasporangium oryzae NRRL B-24470.</title>
        <authorList>
            <person name="Liu H."/>
            <person name="Wang G."/>
        </authorList>
    </citation>
    <scope>NUCLEOTIDE SEQUENCE [LARGE SCALE GENOMIC DNA]</scope>
    <source>
        <strain evidence="3 4">NRRL B-24470</strain>
    </source>
</reference>
<comment type="similarity">
    <text evidence="1">Belongs to the UPF0161 family.</text>
</comment>
<evidence type="ECO:0000256" key="2">
    <source>
        <dbReference type="SAM" id="MobiDB-lite"/>
    </source>
</evidence>
<dbReference type="STRING" id="1386089.N865_12005"/>
<dbReference type="GO" id="GO:0005886">
    <property type="term" value="C:plasma membrane"/>
    <property type="evidence" value="ECO:0007669"/>
    <property type="project" value="UniProtKB-SubCell"/>
</dbReference>
<feature type="compositionally biased region" description="Basic and acidic residues" evidence="2">
    <location>
        <begin position="115"/>
        <end position="134"/>
    </location>
</feature>
<dbReference type="PANTHER" id="PTHR33383:SF1">
    <property type="entry name" value="MEMBRANE PROTEIN INSERTION EFFICIENCY FACTOR-RELATED"/>
    <property type="match status" value="1"/>
</dbReference>
<dbReference type="Proteomes" id="UP000019489">
    <property type="component" value="Unassembled WGS sequence"/>
</dbReference>
<organism evidence="3 4">
    <name type="scientific">Intrasporangium oryzae NRRL B-24470</name>
    <dbReference type="NCBI Taxonomy" id="1386089"/>
    <lineage>
        <taxon>Bacteria</taxon>
        <taxon>Bacillati</taxon>
        <taxon>Actinomycetota</taxon>
        <taxon>Actinomycetes</taxon>
        <taxon>Micrococcales</taxon>
        <taxon>Intrasporangiaceae</taxon>
        <taxon>Intrasporangium</taxon>
    </lineage>
</organism>
<comment type="function">
    <text evidence="1">Could be involved in insertion of integral membrane proteins into the membrane.</text>
</comment>
<comment type="caution">
    <text evidence="3">The sequence shown here is derived from an EMBL/GenBank/DDBJ whole genome shotgun (WGS) entry which is preliminary data.</text>
</comment>
<keyword evidence="1" id="KW-0472">Membrane</keyword>
<evidence type="ECO:0000256" key="1">
    <source>
        <dbReference type="HAMAP-Rule" id="MF_00386"/>
    </source>
</evidence>
<keyword evidence="4" id="KW-1185">Reference proteome</keyword>
<dbReference type="Pfam" id="PF01809">
    <property type="entry name" value="YidD"/>
    <property type="match status" value="1"/>
</dbReference>
<dbReference type="EMBL" id="AWSA01000029">
    <property type="protein sequence ID" value="EWT01031.1"/>
    <property type="molecule type" value="Genomic_DNA"/>
</dbReference>
<dbReference type="InterPro" id="IPR002696">
    <property type="entry name" value="Membr_insert_effic_factor_YidD"/>
</dbReference>
<keyword evidence="1" id="KW-1003">Cell membrane</keyword>
<evidence type="ECO:0000313" key="4">
    <source>
        <dbReference type="Proteomes" id="UP000019489"/>
    </source>
</evidence>
<feature type="region of interest" description="Disordered" evidence="2">
    <location>
        <begin position="66"/>
        <end position="134"/>
    </location>
</feature>
<dbReference type="PATRIC" id="fig|1386089.3.peg.2736"/>
<accession>W9G4J2</accession>
<feature type="compositionally biased region" description="Basic and acidic residues" evidence="2">
    <location>
        <begin position="75"/>
        <end position="90"/>
    </location>
</feature>
<dbReference type="HAMAP" id="MF_00386">
    <property type="entry name" value="UPF0161_YidD"/>
    <property type="match status" value="1"/>
</dbReference>
<gene>
    <name evidence="3" type="ORF">N865_12005</name>
</gene>
<name>W9G4J2_9MICO</name>
<evidence type="ECO:0000313" key="3">
    <source>
        <dbReference type="EMBL" id="EWT01031.1"/>
    </source>
</evidence>
<proteinExistence type="inferred from homology"/>
<sequence length="134" mass="14659">MLSAPLVLAVRLYQRFVSPLRPPTCRFYPSCSAYAVTALQRFGPLRGGWLAARRLGRCHPWTPGGVDEVPLTWETRNDVRPEDFRPREDPEAGPDPSDVEGGAAGPSGAVTPGLTHEHVHDHPRNGPPAHDHTT</sequence>